<dbReference type="SUPFAM" id="SSF53300">
    <property type="entry name" value="vWA-like"/>
    <property type="match status" value="1"/>
</dbReference>
<sequence length="380" mass="41481">MSDLRTRLWIAALAALVLLPPMPAHAQAHRARGRALASNIIVPQSRSFAVDRRRRAEITGVKVGVVILEQTATTTMEISLRNPTNARLEAELLVPVPEGAAVRSFGFSGAGKEPTAELLPKEEAIAMYKSIVAKLKDPALLEFAGCNLIRSSVFPLEPRGRQKIRLTYEHLLDSDGDRIDYVLPRTESIDYKVPWEVSVRITSKKPISTVYSPSHEIEFHHVNEKVVRVRIARDAMTEPGPLRLSYLQESKQGVTASLFAYPDPKIGGGYFLLLAGVPSKAARPGDVGEPAVKREVTIVIDRSGSMSGEKLKQAKAAALQVVEGLFGGEAFNIIDYSNSISSFAAAPVIKDKKSMAEARHYIRRLTSAGGTNIHDTLIEA</sequence>
<feature type="domain" description="VIT" evidence="2">
    <location>
        <begin position="42"/>
        <end position="170"/>
    </location>
</feature>
<evidence type="ECO:0000313" key="3">
    <source>
        <dbReference type="EMBL" id="GAF69873.1"/>
    </source>
</evidence>
<organism evidence="3">
    <name type="scientific">marine sediment metagenome</name>
    <dbReference type="NCBI Taxonomy" id="412755"/>
    <lineage>
        <taxon>unclassified sequences</taxon>
        <taxon>metagenomes</taxon>
        <taxon>ecological metagenomes</taxon>
    </lineage>
</organism>
<dbReference type="PANTHER" id="PTHR45737">
    <property type="entry name" value="VON WILLEBRAND FACTOR A DOMAIN-CONTAINING PROTEIN 5A"/>
    <property type="match status" value="1"/>
</dbReference>
<proteinExistence type="predicted"/>
<dbReference type="PROSITE" id="PS50234">
    <property type="entry name" value="VWFA"/>
    <property type="match status" value="1"/>
</dbReference>
<dbReference type="PROSITE" id="PS51468">
    <property type="entry name" value="VIT"/>
    <property type="match status" value="1"/>
</dbReference>
<dbReference type="Pfam" id="PF08487">
    <property type="entry name" value="VIT"/>
    <property type="match status" value="1"/>
</dbReference>
<dbReference type="InterPro" id="IPR002035">
    <property type="entry name" value="VWF_A"/>
</dbReference>
<dbReference type="AlphaFoldDB" id="X0RM56"/>
<evidence type="ECO:0000259" key="2">
    <source>
        <dbReference type="PROSITE" id="PS51468"/>
    </source>
</evidence>
<evidence type="ECO:0000259" key="1">
    <source>
        <dbReference type="PROSITE" id="PS50234"/>
    </source>
</evidence>
<reference evidence="3" key="1">
    <citation type="journal article" date="2014" name="Front. Microbiol.">
        <title>High frequency of phylogenetically diverse reductive dehalogenase-homologous genes in deep subseafloor sedimentary metagenomes.</title>
        <authorList>
            <person name="Kawai M."/>
            <person name="Futagami T."/>
            <person name="Toyoda A."/>
            <person name="Takaki Y."/>
            <person name="Nishi S."/>
            <person name="Hori S."/>
            <person name="Arai W."/>
            <person name="Tsubouchi T."/>
            <person name="Morono Y."/>
            <person name="Uchiyama I."/>
            <person name="Ito T."/>
            <person name="Fujiyama A."/>
            <person name="Inagaki F."/>
            <person name="Takami H."/>
        </authorList>
    </citation>
    <scope>NUCLEOTIDE SEQUENCE</scope>
    <source>
        <strain evidence="3">Expedition CK06-06</strain>
    </source>
</reference>
<dbReference type="Pfam" id="PF13519">
    <property type="entry name" value="VWA_2"/>
    <property type="match status" value="1"/>
</dbReference>
<gene>
    <name evidence="3" type="ORF">S01H1_07584</name>
</gene>
<dbReference type="InterPro" id="IPR013694">
    <property type="entry name" value="VIT"/>
</dbReference>
<dbReference type="InterPro" id="IPR036465">
    <property type="entry name" value="vWFA_dom_sf"/>
</dbReference>
<feature type="domain" description="VWFA" evidence="1">
    <location>
        <begin position="295"/>
        <end position="380"/>
    </location>
</feature>
<evidence type="ECO:0008006" key="4">
    <source>
        <dbReference type="Google" id="ProtNLM"/>
    </source>
</evidence>
<dbReference type="PANTHER" id="PTHR45737:SF6">
    <property type="entry name" value="VON WILLEBRAND FACTOR A DOMAIN-CONTAINING PROTEIN 5A"/>
    <property type="match status" value="1"/>
</dbReference>
<feature type="non-terminal residue" evidence="3">
    <location>
        <position position="380"/>
    </location>
</feature>
<dbReference type="EMBL" id="BARS01003901">
    <property type="protein sequence ID" value="GAF69873.1"/>
    <property type="molecule type" value="Genomic_DNA"/>
</dbReference>
<name>X0RM56_9ZZZZ</name>
<comment type="caution">
    <text evidence="3">The sequence shown here is derived from an EMBL/GenBank/DDBJ whole genome shotgun (WGS) entry which is preliminary data.</text>
</comment>
<protein>
    <recommendedName>
        <fullName evidence="4">VIT domain-containing protein</fullName>
    </recommendedName>
</protein>
<dbReference type="Gene3D" id="3.40.50.410">
    <property type="entry name" value="von Willebrand factor, type A domain"/>
    <property type="match status" value="1"/>
</dbReference>
<accession>X0RM56</accession>